<dbReference type="AlphaFoldDB" id="A0A087MMD5"/>
<dbReference type="Gene3D" id="3.30.465.10">
    <property type="match status" value="1"/>
</dbReference>
<dbReference type="InterPro" id="IPR050416">
    <property type="entry name" value="FAD-linked_Oxidoreductase"/>
</dbReference>
<evidence type="ECO:0000256" key="2">
    <source>
        <dbReference type="ARBA" id="ARBA00005466"/>
    </source>
</evidence>
<proteinExistence type="inferred from homology"/>
<dbReference type="PATRIC" id="fig|1121014.3.peg.445"/>
<reference evidence="9" key="1">
    <citation type="submission" date="2013-08" db="EMBL/GenBank/DDBJ databases">
        <title>Genome sequencing of Arenimonas donghaensis.</title>
        <authorList>
            <person name="Chen F."/>
            <person name="Wang G."/>
        </authorList>
    </citation>
    <scope>NUCLEOTIDE SEQUENCE [LARGE SCALE GENOMIC DNA]</scope>
    <source>
        <strain evidence="9">HO3-R19</strain>
    </source>
</reference>
<feature type="signal peptide" evidence="6">
    <location>
        <begin position="1"/>
        <end position="20"/>
    </location>
</feature>
<evidence type="ECO:0000256" key="6">
    <source>
        <dbReference type="SAM" id="SignalP"/>
    </source>
</evidence>
<feature type="chain" id="PRO_5001826432" description="FAD-binding PCMH-type domain-containing protein" evidence="6">
    <location>
        <begin position="21"/>
        <end position="494"/>
    </location>
</feature>
<keyword evidence="3" id="KW-0285">Flavoprotein</keyword>
<evidence type="ECO:0000256" key="3">
    <source>
        <dbReference type="ARBA" id="ARBA00022630"/>
    </source>
</evidence>
<dbReference type="PANTHER" id="PTHR42973">
    <property type="entry name" value="BINDING OXIDOREDUCTASE, PUTATIVE (AFU_ORTHOLOGUE AFUA_1G17690)-RELATED"/>
    <property type="match status" value="1"/>
</dbReference>
<dbReference type="InterPro" id="IPR016169">
    <property type="entry name" value="FAD-bd_PCMH_sub2"/>
</dbReference>
<dbReference type="InterPro" id="IPR016167">
    <property type="entry name" value="FAD-bd_PCMH_sub1"/>
</dbReference>
<comment type="cofactor">
    <cofactor evidence="1">
        <name>FAD</name>
        <dbReference type="ChEBI" id="CHEBI:57692"/>
    </cofactor>
</comment>
<evidence type="ECO:0000313" key="8">
    <source>
        <dbReference type="EMBL" id="KFL38038.1"/>
    </source>
</evidence>
<evidence type="ECO:0000313" key="9">
    <source>
        <dbReference type="Proteomes" id="UP000029085"/>
    </source>
</evidence>
<comment type="caution">
    <text evidence="8">The sequence shown here is derived from an EMBL/GenBank/DDBJ whole genome shotgun (WGS) entry which is preliminary data.</text>
</comment>
<dbReference type="GO" id="GO:0071949">
    <property type="term" value="F:FAD binding"/>
    <property type="evidence" value="ECO:0007669"/>
    <property type="project" value="InterPro"/>
</dbReference>
<gene>
    <name evidence="8" type="ORF">N788_02355</name>
</gene>
<feature type="domain" description="FAD-binding PCMH-type" evidence="7">
    <location>
        <begin position="80"/>
        <end position="250"/>
    </location>
</feature>
<dbReference type="InterPro" id="IPR012951">
    <property type="entry name" value="BBE"/>
</dbReference>
<dbReference type="InterPro" id="IPR036318">
    <property type="entry name" value="FAD-bd_PCMH-like_sf"/>
</dbReference>
<dbReference type="PANTHER" id="PTHR42973:SF39">
    <property type="entry name" value="FAD-BINDING PCMH-TYPE DOMAIN-CONTAINING PROTEIN"/>
    <property type="match status" value="1"/>
</dbReference>
<evidence type="ECO:0000259" key="7">
    <source>
        <dbReference type="PROSITE" id="PS51387"/>
    </source>
</evidence>
<dbReference type="InterPro" id="IPR006094">
    <property type="entry name" value="Oxid_FAD_bind_N"/>
</dbReference>
<evidence type="ECO:0000256" key="4">
    <source>
        <dbReference type="ARBA" id="ARBA00022827"/>
    </source>
</evidence>
<keyword evidence="5" id="KW-0560">Oxidoreductase</keyword>
<name>A0A087MMD5_9GAMM</name>
<evidence type="ECO:0000256" key="1">
    <source>
        <dbReference type="ARBA" id="ARBA00001974"/>
    </source>
</evidence>
<organism evidence="8 9">
    <name type="scientific">Arenimonas donghaensis DSM 18148 = HO3-R19</name>
    <dbReference type="NCBI Taxonomy" id="1121014"/>
    <lineage>
        <taxon>Bacteria</taxon>
        <taxon>Pseudomonadati</taxon>
        <taxon>Pseudomonadota</taxon>
        <taxon>Gammaproteobacteria</taxon>
        <taxon>Lysobacterales</taxon>
        <taxon>Lysobacteraceae</taxon>
        <taxon>Arenimonas</taxon>
    </lineage>
</organism>
<evidence type="ECO:0000256" key="5">
    <source>
        <dbReference type="ARBA" id="ARBA00023002"/>
    </source>
</evidence>
<dbReference type="Pfam" id="PF01565">
    <property type="entry name" value="FAD_binding_4"/>
    <property type="match status" value="1"/>
</dbReference>
<dbReference type="EMBL" id="AVCJ01000001">
    <property type="protein sequence ID" value="KFL38038.1"/>
    <property type="molecule type" value="Genomic_DNA"/>
</dbReference>
<dbReference type="STRING" id="1121014.N788_02355"/>
<dbReference type="InterPro" id="IPR016166">
    <property type="entry name" value="FAD-bd_PCMH"/>
</dbReference>
<dbReference type="GO" id="GO:0016491">
    <property type="term" value="F:oxidoreductase activity"/>
    <property type="evidence" value="ECO:0007669"/>
    <property type="project" value="UniProtKB-KW"/>
</dbReference>
<accession>A0A087MMD5</accession>
<dbReference type="SUPFAM" id="SSF56176">
    <property type="entry name" value="FAD-binding/transporter-associated domain-like"/>
    <property type="match status" value="1"/>
</dbReference>
<dbReference type="Proteomes" id="UP000029085">
    <property type="component" value="Unassembled WGS sequence"/>
</dbReference>
<keyword evidence="6" id="KW-0732">Signal</keyword>
<dbReference type="PROSITE" id="PS51387">
    <property type="entry name" value="FAD_PCMH"/>
    <property type="match status" value="1"/>
</dbReference>
<dbReference type="Gene3D" id="3.40.462.20">
    <property type="match status" value="1"/>
</dbReference>
<protein>
    <recommendedName>
        <fullName evidence="7">FAD-binding PCMH-type domain-containing protein</fullName>
    </recommendedName>
</protein>
<sequence length="494" mass="53398">MQTALGAAAVAALPTSAALAQAVQTLSRVDGAVEAIGLDGRKLTLEHAALEELRDSLQGRLLLPGHEGYDAARRVVNAGIDKYPALVVQPTGASDVMRAVEFARQRDLLLAVKCGGHSYGGKSTCDGGLQIDLSTLRGTHVDARTRRAHVAGGSLLASLDHEAMAQGLVTTAGTVSHTGVGGLTLGGGFGRLARRFGLALDNVTAVDIVTADGKLVHANAEEHPDLYWGVRGGGGNFGVVTRFEFQLHPMKRTVVGGDLLFPLSQLRDIARFYADYSRQAPDELYLDMMANSPIGKPDGIVGMHVCYSGPEEKAEAVLAPLYKAGKPIRDGIERRDYVAIQQIHDNSDPRNHAQYLKSGFINELPDALVDLIADNFDGFVERGTMLAFQHAGGAISRVPADATAFAQRKAIANMLFFVRWPLAESPEQHVAYIREEWKPFERFTDGWYANEVTNESARVVGGNYQGNYERLVQVKNRYDPGNLFRLNANVQPTA</sequence>
<keyword evidence="4" id="KW-0274">FAD</keyword>
<dbReference type="Gene3D" id="3.30.43.10">
    <property type="entry name" value="Uridine Diphospho-n-acetylenolpyruvylglucosamine Reductase, domain 2"/>
    <property type="match status" value="1"/>
</dbReference>
<comment type="similarity">
    <text evidence="2">Belongs to the oxygen-dependent FAD-linked oxidoreductase family.</text>
</comment>
<keyword evidence="9" id="KW-1185">Reference proteome</keyword>
<dbReference type="Pfam" id="PF08031">
    <property type="entry name" value="BBE"/>
    <property type="match status" value="1"/>
</dbReference>
<reference evidence="8 9" key="2">
    <citation type="journal article" date="2015" name="Stand. Genomic Sci.">
        <title>High quality draft genomic sequence of Arenimonas donghaensis DSM 18148(T).</title>
        <authorList>
            <person name="Chen F."/>
            <person name="Wang H."/>
            <person name="Cao Y."/>
            <person name="Li X."/>
            <person name="Wang G."/>
        </authorList>
    </citation>
    <scope>NUCLEOTIDE SEQUENCE [LARGE SCALE GENOMIC DNA]</scope>
    <source>
        <strain evidence="8 9">HO3-R19</strain>
    </source>
</reference>